<protein>
    <submittedName>
        <fullName evidence="1">Uncharacterized protein</fullName>
    </submittedName>
</protein>
<proteinExistence type="predicted"/>
<dbReference type="Proteomes" id="UP001307889">
    <property type="component" value="Chromosome 2"/>
</dbReference>
<reference evidence="1 2" key="1">
    <citation type="submission" date="2023-09" db="EMBL/GenBank/DDBJ databases">
        <title>Nesidiocoris tenuis whole genome shotgun sequence.</title>
        <authorList>
            <person name="Shibata T."/>
            <person name="Shimoda M."/>
            <person name="Kobayashi T."/>
            <person name="Uehara T."/>
        </authorList>
    </citation>
    <scope>NUCLEOTIDE SEQUENCE [LARGE SCALE GENOMIC DNA]</scope>
    <source>
        <strain evidence="1 2">Japan</strain>
    </source>
</reference>
<dbReference type="EMBL" id="AP028910">
    <property type="protein sequence ID" value="BES90823.1"/>
    <property type="molecule type" value="Genomic_DNA"/>
</dbReference>
<name>A0ABN7AEX0_9HEMI</name>
<evidence type="ECO:0000313" key="2">
    <source>
        <dbReference type="Proteomes" id="UP001307889"/>
    </source>
</evidence>
<evidence type="ECO:0000313" key="1">
    <source>
        <dbReference type="EMBL" id="BES90823.1"/>
    </source>
</evidence>
<organism evidence="1 2">
    <name type="scientific">Nesidiocoris tenuis</name>
    <dbReference type="NCBI Taxonomy" id="355587"/>
    <lineage>
        <taxon>Eukaryota</taxon>
        <taxon>Metazoa</taxon>
        <taxon>Ecdysozoa</taxon>
        <taxon>Arthropoda</taxon>
        <taxon>Hexapoda</taxon>
        <taxon>Insecta</taxon>
        <taxon>Pterygota</taxon>
        <taxon>Neoptera</taxon>
        <taxon>Paraneoptera</taxon>
        <taxon>Hemiptera</taxon>
        <taxon>Heteroptera</taxon>
        <taxon>Panheteroptera</taxon>
        <taxon>Cimicomorpha</taxon>
        <taxon>Miridae</taxon>
        <taxon>Dicyphina</taxon>
        <taxon>Nesidiocoris</taxon>
    </lineage>
</organism>
<sequence length="86" mass="9756">MPREKRADDFSRKRGIISRGWRQQSGLALLPGPGDYLDGPYLPHSLLDYYNRTFPNKGPNSPSSLTAQLPHLLLRFPSHLLLLRCA</sequence>
<gene>
    <name evidence="1" type="ORF">NTJ_03631</name>
</gene>
<keyword evidence="2" id="KW-1185">Reference proteome</keyword>
<accession>A0ABN7AEX0</accession>